<name>A0A4Z2BN36_9TELE</name>
<keyword evidence="2" id="KW-1185">Reference proteome</keyword>
<dbReference type="EMBL" id="SWLE01000012">
    <property type="protein sequence ID" value="TNM93684.1"/>
    <property type="molecule type" value="Genomic_DNA"/>
</dbReference>
<proteinExistence type="predicted"/>
<protein>
    <submittedName>
        <fullName evidence="1">Uncharacterized protein</fullName>
    </submittedName>
</protein>
<comment type="caution">
    <text evidence="1">The sequence shown here is derived from an EMBL/GenBank/DDBJ whole genome shotgun (WGS) entry which is preliminary data.</text>
</comment>
<reference evidence="1 2" key="1">
    <citation type="submission" date="2019-04" db="EMBL/GenBank/DDBJ databases">
        <title>The sequence and de novo assembly of Takifugu bimaculatus genome using PacBio and Hi-C technologies.</title>
        <authorList>
            <person name="Xu P."/>
            <person name="Liu B."/>
            <person name="Zhou Z."/>
        </authorList>
    </citation>
    <scope>NUCLEOTIDE SEQUENCE [LARGE SCALE GENOMIC DNA]</scope>
    <source>
        <strain evidence="1">TB-2018</strain>
        <tissue evidence="1">Muscle</tissue>
    </source>
</reference>
<accession>A0A4Z2BN36</accession>
<sequence>MFFLEEKIPPVRSRGLRRRQPATSLVVGGFCLCWKASQLTASLKNDRQQLKQISTYLLASVEAGALAAQLMYASSLPSSPRVFPNSSREAHFQQSVHAISDS</sequence>
<evidence type="ECO:0000313" key="2">
    <source>
        <dbReference type="Proteomes" id="UP000516260"/>
    </source>
</evidence>
<dbReference type="AlphaFoldDB" id="A0A4Z2BN36"/>
<evidence type="ECO:0000313" key="1">
    <source>
        <dbReference type="EMBL" id="TNM93684.1"/>
    </source>
</evidence>
<organism evidence="1 2">
    <name type="scientific">Takifugu bimaculatus</name>
    <dbReference type="NCBI Taxonomy" id="433685"/>
    <lineage>
        <taxon>Eukaryota</taxon>
        <taxon>Metazoa</taxon>
        <taxon>Chordata</taxon>
        <taxon>Craniata</taxon>
        <taxon>Vertebrata</taxon>
        <taxon>Euteleostomi</taxon>
        <taxon>Actinopterygii</taxon>
        <taxon>Neopterygii</taxon>
        <taxon>Teleostei</taxon>
        <taxon>Neoteleostei</taxon>
        <taxon>Acanthomorphata</taxon>
        <taxon>Eupercaria</taxon>
        <taxon>Tetraodontiformes</taxon>
        <taxon>Tetradontoidea</taxon>
        <taxon>Tetraodontidae</taxon>
        <taxon>Takifugu</taxon>
    </lineage>
</organism>
<dbReference type="Proteomes" id="UP000516260">
    <property type="component" value="Chromosome 2"/>
</dbReference>
<gene>
    <name evidence="1" type="ORF">fugu_001860</name>
</gene>